<dbReference type="GO" id="GO:0005634">
    <property type="term" value="C:nucleus"/>
    <property type="evidence" value="ECO:0007669"/>
    <property type="project" value="UniProtKB-SubCell"/>
</dbReference>
<dbReference type="SMART" id="SM00066">
    <property type="entry name" value="GAL4"/>
    <property type="match status" value="1"/>
</dbReference>
<dbReference type="GO" id="GO:0000976">
    <property type="term" value="F:transcription cis-regulatory region binding"/>
    <property type="evidence" value="ECO:0007669"/>
    <property type="project" value="TreeGrafter"/>
</dbReference>
<name>A0A095CIS9_CRYD2</name>
<comment type="subcellular location">
    <subcellularLocation>
        <location evidence="1">Nucleus</location>
    </subcellularLocation>
</comment>
<dbReference type="GO" id="GO:0045944">
    <property type="term" value="P:positive regulation of transcription by RNA polymerase II"/>
    <property type="evidence" value="ECO:0007669"/>
    <property type="project" value="TreeGrafter"/>
</dbReference>
<evidence type="ECO:0000256" key="1">
    <source>
        <dbReference type="ARBA" id="ARBA00004123"/>
    </source>
</evidence>
<proteinExistence type="predicted"/>
<dbReference type="SUPFAM" id="SSF57701">
    <property type="entry name" value="Zn2/Cys6 DNA-binding domain"/>
    <property type="match status" value="1"/>
</dbReference>
<organism evidence="5 6">
    <name type="scientific">Cryptococcus deuterogattii (strain R265)</name>
    <name type="common">Cryptococcus gattii VGII (strain R265)</name>
    <dbReference type="NCBI Taxonomy" id="294750"/>
    <lineage>
        <taxon>Eukaryota</taxon>
        <taxon>Fungi</taxon>
        <taxon>Dikarya</taxon>
        <taxon>Basidiomycota</taxon>
        <taxon>Agaricomycotina</taxon>
        <taxon>Tremellomycetes</taxon>
        <taxon>Tremellales</taxon>
        <taxon>Cryptococcaceae</taxon>
        <taxon>Cryptococcus</taxon>
        <taxon>Cryptococcus gattii species complex</taxon>
    </lineage>
</organism>
<reference evidence="5 6" key="1">
    <citation type="journal article" date="2011" name="MBio">
        <title>Genome variation in Cryptococcus gattii, an emerging pathogen of immunocompetent hosts.</title>
        <authorList>
            <person name="D'Souza C.A."/>
            <person name="Kronstad J.W."/>
            <person name="Taylor G."/>
            <person name="Warren R."/>
            <person name="Yuen M."/>
            <person name="Hu G."/>
            <person name="Jung W.H."/>
            <person name="Sham A."/>
            <person name="Kidd S.E."/>
            <person name="Tangen K."/>
            <person name="Lee N."/>
            <person name="Zeilmaker T."/>
            <person name="Sawkins J."/>
            <person name="McVicker G."/>
            <person name="Shah S."/>
            <person name="Gnerre S."/>
            <person name="Griggs A."/>
            <person name="Zeng Q."/>
            <person name="Bartlett K."/>
            <person name="Li W."/>
            <person name="Wang X."/>
            <person name="Heitman J."/>
            <person name="Stajich J.E."/>
            <person name="Fraser J.A."/>
            <person name="Meyer W."/>
            <person name="Carter D."/>
            <person name="Schein J."/>
            <person name="Krzywinski M."/>
            <person name="Kwon-Chung K.J."/>
            <person name="Varma A."/>
            <person name="Wang J."/>
            <person name="Brunham R."/>
            <person name="Fyfe M."/>
            <person name="Ouellette B.F."/>
            <person name="Siddiqui A."/>
            <person name="Marra M."/>
            <person name="Jones S."/>
            <person name="Holt R."/>
            <person name="Birren B.W."/>
            <person name="Galagan J.E."/>
            <person name="Cuomo C.A."/>
        </authorList>
    </citation>
    <scope>NUCLEOTIDE SEQUENCE [LARGE SCALE GENOMIC DNA]</scope>
    <source>
        <strain evidence="5 6">R265</strain>
    </source>
</reference>
<evidence type="ECO:0000259" key="4">
    <source>
        <dbReference type="SMART" id="SM00066"/>
    </source>
</evidence>
<dbReference type="PANTHER" id="PTHR37534">
    <property type="entry name" value="TRANSCRIPTIONAL ACTIVATOR PROTEIN UGA3"/>
    <property type="match status" value="1"/>
</dbReference>
<dbReference type="Pfam" id="PF11951">
    <property type="entry name" value="Fungal_trans_2"/>
    <property type="match status" value="1"/>
</dbReference>
<dbReference type="STRING" id="294750.A0A095CIS9"/>
<feature type="compositionally biased region" description="Basic residues" evidence="3">
    <location>
        <begin position="38"/>
        <end position="59"/>
    </location>
</feature>
<dbReference type="KEGG" id="cdeu:CNBG_6078"/>
<dbReference type="GO" id="GO:0008270">
    <property type="term" value="F:zinc ion binding"/>
    <property type="evidence" value="ECO:0007669"/>
    <property type="project" value="InterPro"/>
</dbReference>
<sequence length="777" mass="85513">MTAMQHDKDQESSNPGAVHDESQGHESEDGGGNEPAKRVRRRVGPFKRSRTGCGTCKRRGKKCDEEWTAEGHCQRCIIGQFECTGRTNVQSKSAAKRAQQQQRSKSMSDGNLQRESSESQWSSTDMQPSGSVSATLNHSHIDQSSIQAATAQQFLSHSTPSASSNHNQQTPPNPLGTTSSTQQETNVPFAWYNPTHAPPSAPRHDPATFLTIDHSQSLFDWSSMFSNQPSTLLTSSTECGALALESIMPWTGGSNEDVTATASGSGGGSGSRFGLGGGGAVQVGGGLWNDGVFGVQNQLGPSGPSQDGVGQVLGGVSPNTVDKHMRDGVSLSDLYVHVIKSWLVGAPSSIQENAHSRLRTYNNISAVMQFSRHALARAYMTLFSSSMSQVYPLSQFTDLFSKSSGNMNNLQDFPVPDLISEFNIHLPRDPKGKGKEKTYEAGQLERRMREYEQKVLTRLIADEESLKWIEDETRLLREVIVTNPSHLAELLWGVINLRHVEYIRSGASQSYNVLALGDRLVRSALGSSHPPITLSKLQTAETWSVRMFAAADIGRCIVERGRKTIFNFWSDIPADPSSPPSSHEEPWSFHLGLPDSILILLAEIVNLSSSVCSSSSLSIKAQADELEKAIRGWQSHQMDMNEGMESGVRMERIMVGELWRLSALVLLYESVHRVGGLHPVLRNARYELLNLLDSLIPLTQDHPPNYTALPAFLAATLSTSCQDRHRSMMHLLRVGPEKVWMDNVAVVEKIWEESDTSGVLPDWWDKMKREGMSVAFF</sequence>
<feature type="compositionally biased region" description="Basic and acidic residues" evidence="3">
    <location>
        <begin position="18"/>
        <end position="28"/>
    </location>
</feature>
<feature type="domain" description="Zn(2)-C6 fungal-type" evidence="4">
    <location>
        <begin position="47"/>
        <end position="94"/>
    </location>
</feature>
<dbReference type="VEuPathDB" id="FungiDB:CNBG_6078"/>
<dbReference type="PANTHER" id="PTHR37534:SF7">
    <property type="entry name" value="TRANSCRIPTIONAL ACTIVATOR PROTEIN UGA3"/>
    <property type="match status" value="1"/>
</dbReference>
<evidence type="ECO:0000313" key="6">
    <source>
        <dbReference type="Proteomes" id="UP000029445"/>
    </source>
</evidence>
<dbReference type="EMBL" id="CP025772">
    <property type="protein sequence ID" value="KGB80240.1"/>
    <property type="molecule type" value="Genomic_DNA"/>
</dbReference>
<feature type="region of interest" description="Disordered" evidence="3">
    <location>
        <begin position="151"/>
        <end position="181"/>
    </location>
</feature>
<feature type="compositionally biased region" description="Polar residues" evidence="3">
    <location>
        <begin position="107"/>
        <end position="135"/>
    </location>
</feature>
<evidence type="ECO:0000313" key="5">
    <source>
        <dbReference type="EMBL" id="KGB80240.1"/>
    </source>
</evidence>
<dbReference type="InterPro" id="IPR036864">
    <property type="entry name" value="Zn2-C6_fun-type_DNA-bd_sf"/>
</dbReference>
<dbReference type="OrthoDB" id="5419315at2759"/>
<dbReference type="GO" id="GO:0000981">
    <property type="term" value="F:DNA-binding transcription factor activity, RNA polymerase II-specific"/>
    <property type="evidence" value="ECO:0007669"/>
    <property type="project" value="InterPro"/>
</dbReference>
<gene>
    <name evidence="5" type="ORF">CNBG_6078</name>
</gene>
<accession>A0A095CIS9</accession>
<reference evidence="5 6" key="2">
    <citation type="journal article" date="2018" name="Proc. Natl. Acad. Sci.">
        <title>RNAi is a critical determinant of centromere evolution in closely related fungi.</title>
        <authorList>
            <person name="Yadav V."/>
            <person name="Sun S."/>
            <person name="Billmyre R.B."/>
            <person name="Thimmappa B.C."/>
            <person name="Shea T."/>
            <person name="Lintner R."/>
            <person name="Bakkeren G."/>
            <person name="Cuomo C.A."/>
            <person name="Heitman J."/>
            <person name="Sanyal K."/>
        </authorList>
    </citation>
    <scope>NUCLEOTIDE SEQUENCE [LARGE SCALE GENOMIC DNA]</scope>
    <source>
        <strain evidence="5 6">R265</strain>
    </source>
</reference>
<dbReference type="CDD" id="cd00067">
    <property type="entry name" value="GAL4"/>
    <property type="match status" value="1"/>
</dbReference>
<dbReference type="AlphaFoldDB" id="A0A095CIS9"/>
<dbReference type="InterPro" id="IPR001138">
    <property type="entry name" value="Zn2Cys6_DnaBD"/>
</dbReference>
<evidence type="ECO:0000256" key="2">
    <source>
        <dbReference type="ARBA" id="ARBA00023242"/>
    </source>
</evidence>
<keyword evidence="2" id="KW-0539">Nucleus</keyword>
<feature type="region of interest" description="Disordered" evidence="3">
    <location>
        <begin position="1"/>
        <end position="59"/>
    </location>
</feature>
<dbReference type="RefSeq" id="XP_062885857.1">
    <property type="nucleotide sequence ID" value="XM_063029902.1"/>
</dbReference>
<dbReference type="OMA" id="NIAIYAF"/>
<feature type="region of interest" description="Disordered" evidence="3">
    <location>
        <begin position="94"/>
        <end position="135"/>
    </location>
</feature>
<dbReference type="GeneID" id="88182181"/>
<protein>
    <submittedName>
        <fullName evidence="5">Transcription factor</fullName>
    </submittedName>
</protein>
<evidence type="ECO:0000256" key="3">
    <source>
        <dbReference type="SAM" id="MobiDB-lite"/>
    </source>
</evidence>
<feature type="compositionally biased region" description="Basic and acidic residues" evidence="3">
    <location>
        <begin position="1"/>
        <end position="11"/>
    </location>
</feature>
<dbReference type="InterPro" id="IPR021858">
    <property type="entry name" value="Fun_TF"/>
</dbReference>
<feature type="compositionally biased region" description="Low complexity" evidence="3">
    <location>
        <begin position="94"/>
        <end position="105"/>
    </location>
</feature>
<keyword evidence="6" id="KW-1185">Reference proteome</keyword>
<dbReference type="HOGENOM" id="CLU_405446_0_0_1"/>
<dbReference type="Proteomes" id="UP000029445">
    <property type="component" value="Chromosome 14"/>
</dbReference>